<sequence>MESHRLEAVLAPLLAAGLVARAGASAFDARSAGSAAETVVATGAPALDSWLPAGGLARAGLHEFTGAPLDLAPLALALILGSRSRGPIIWIRLAHAALGLPYGFGLGQIGFDPDRLLLVEAPKERDALWAAEESLRAACAGAVLLDGVAPDLTSQRRLLLAAEQGDGPALAAYDASKVASSSAATTRFRVTSEPASQDASGIGAPRWRVELERCRGGRAGRSMLLEWNEADRVLYTPSPLGEGVGVKGTHKHDASQFSPHTFPRAVARGPLPLPEGRGKVGTG</sequence>
<dbReference type="AlphaFoldDB" id="A0A8S8XI87"/>
<proteinExistence type="predicted"/>
<feature type="region of interest" description="Disordered" evidence="1">
    <location>
        <begin position="246"/>
        <end position="283"/>
    </location>
</feature>
<comment type="caution">
    <text evidence="2">The sequence shown here is derived from an EMBL/GenBank/DDBJ whole genome shotgun (WGS) entry which is preliminary data.</text>
</comment>
<keyword evidence="3" id="KW-1185">Reference proteome</keyword>
<name>A0A8S8XI87_9PROT</name>
<dbReference type="Proteomes" id="UP000681075">
    <property type="component" value="Unassembled WGS sequence"/>
</dbReference>
<organism evidence="2 3">
    <name type="scientific">Roseiterribacter gracilis</name>
    <dbReference type="NCBI Taxonomy" id="2812848"/>
    <lineage>
        <taxon>Bacteria</taxon>
        <taxon>Pseudomonadati</taxon>
        <taxon>Pseudomonadota</taxon>
        <taxon>Alphaproteobacteria</taxon>
        <taxon>Rhodospirillales</taxon>
        <taxon>Roseiterribacteraceae</taxon>
        <taxon>Roseiterribacter</taxon>
    </lineage>
</organism>
<dbReference type="RefSeq" id="WP_420245293.1">
    <property type="nucleotide sequence ID" value="NZ_BOPV01000001.1"/>
</dbReference>
<evidence type="ECO:0000313" key="3">
    <source>
        <dbReference type="Proteomes" id="UP000681075"/>
    </source>
</evidence>
<dbReference type="SUPFAM" id="SSF52540">
    <property type="entry name" value="P-loop containing nucleoside triphosphate hydrolases"/>
    <property type="match status" value="1"/>
</dbReference>
<evidence type="ECO:0008006" key="4">
    <source>
        <dbReference type="Google" id="ProtNLM"/>
    </source>
</evidence>
<reference evidence="2" key="1">
    <citation type="submission" date="2021-02" db="EMBL/GenBank/DDBJ databases">
        <title>Genome sequence of Rhodospirillales sp. strain TMPK1 isolated from soil.</title>
        <authorList>
            <person name="Nakai R."/>
            <person name="Kusada H."/>
            <person name="Tamaki H."/>
        </authorList>
    </citation>
    <scope>NUCLEOTIDE SEQUENCE</scope>
    <source>
        <strain evidence="2">TMPK1</strain>
    </source>
</reference>
<evidence type="ECO:0000313" key="2">
    <source>
        <dbReference type="EMBL" id="GIL41692.1"/>
    </source>
</evidence>
<protein>
    <recommendedName>
        <fullName evidence="4">Protein ImuA</fullName>
    </recommendedName>
</protein>
<accession>A0A8S8XI87</accession>
<gene>
    <name evidence="2" type="ORF">TMPK1_39290</name>
</gene>
<dbReference type="EMBL" id="BOPV01000001">
    <property type="protein sequence ID" value="GIL41692.1"/>
    <property type="molecule type" value="Genomic_DNA"/>
</dbReference>
<evidence type="ECO:0000256" key="1">
    <source>
        <dbReference type="SAM" id="MobiDB-lite"/>
    </source>
</evidence>
<dbReference type="Gene3D" id="3.40.50.300">
    <property type="entry name" value="P-loop containing nucleotide triphosphate hydrolases"/>
    <property type="match status" value="1"/>
</dbReference>
<dbReference type="InterPro" id="IPR027417">
    <property type="entry name" value="P-loop_NTPase"/>
</dbReference>